<dbReference type="AlphaFoldDB" id="A0A8T1W439"/>
<feature type="region of interest" description="Disordered" evidence="1">
    <location>
        <begin position="216"/>
        <end position="242"/>
    </location>
</feature>
<accession>A0A8T1W439</accession>
<keyword evidence="3" id="KW-1185">Reference proteome</keyword>
<evidence type="ECO:0000313" key="3">
    <source>
        <dbReference type="Proteomes" id="UP000694044"/>
    </source>
</evidence>
<evidence type="ECO:0008006" key="4">
    <source>
        <dbReference type="Google" id="ProtNLM"/>
    </source>
</evidence>
<proteinExistence type="predicted"/>
<dbReference type="Proteomes" id="UP000694044">
    <property type="component" value="Unassembled WGS sequence"/>
</dbReference>
<comment type="caution">
    <text evidence="2">The sequence shown here is derived from an EMBL/GenBank/DDBJ whole genome shotgun (WGS) entry which is preliminary data.</text>
</comment>
<evidence type="ECO:0000256" key="1">
    <source>
        <dbReference type="SAM" id="MobiDB-lite"/>
    </source>
</evidence>
<name>A0A8T1W439_9STRA</name>
<organism evidence="2 3">
    <name type="scientific">Phytophthora pseudosyringae</name>
    <dbReference type="NCBI Taxonomy" id="221518"/>
    <lineage>
        <taxon>Eukaryota</taxon>
        <taxon>Sar</taxon>
        <taxon>Stramenopiles</taxon>
        <taxon>Oomycota</taxon>
        <taxon>Peronosporomycetes</taxon>
        <taxon>Peronosporales</taxon>
        <taxon>Peronosporaceae</taxon>
        <taxon>Phytophthora</taxon>
    </lineage>
</organism>
<evidence type="ECO:0000313" key="2">
    <source>
        <dbReference type="EMBL" id="KAG7388145.1"/>
    </source>
</evidence>
<sequence length="275" mass="30423">MALGAQSRSGGPGHRARDYEPRASPCLVILREVMSAIALASFLDFLRPPRSSRAMFASTRQLSTTLPESVAWLEHLTLDMTTSVNARHGLGKRNVLYELHMTYRTSKDEATSWTLSRSFDEYRDLRRRLVKALRLGHRCNAECKWLGSVVKHHFPRASLFCRSCPTGVEGTRVALLRMLNTVKASLVNHGNLGCSRMRDDVSKVFTVFVSSSSTSKESHASTTSSLSPSNLNRSSSSTSLTSDEETAEVALAFDDFPCGNFARCECGACHSSWDH</sequence>
<protein>
    <recommendedName>
        <fullName evidence="4">PX domain-containing protein</fullName>
    </recommendedName>
</protein>
<reference evidence="2" key="1">
    <citation type="submission" date="2021-02" db="EMBL/GenBank/DDBJ databases">
        <authorList>
            <person name="Palmer J.M."/>
        </authorList>
    </citation>
    <scope>NUCLEOTIDE SEQUENCE</scope>
    <source>
        <strain evidence="2">SCRP734</strain>
    </source>
</reference>
<dbReference type="EMBL" id="JAGDFM010000066">
    <property type="protein sequence ID" value="KAG7388145.1"/>
    <property type="molecule type" value="Genomic_DNA"/>
</dbReference>
<dbReference type="OrthoDB" id="118815at2759"/>
<feature type="compositionally biased region" description="Low complexity" evidence="1">
    <location>
        <begin position="216"/>
        <end position="241"/>
    </location>
</feature>
<gene>
    <name evidence="2" type="ORF">PHYPSEUDO_013105</name>
</gene>